<protein>
    <submittedName>
        <fullName evidence="2">Uncharacterized protein</fullName>
    </submittedName>
</protein>
<organism evidence="2">
    <name type="scientific">Amphimedon queenslandica</name>
    <name type="common">Sponge</name>
    <dbReference type="NCBI Taxonomy" id="400682"/>
    <lineage>
        <taxon>Eukaryota</taxon>
        <taxon>Metazoa</taxon>
        <taxon>Porifera</taxon>
        <taxon>Demospongiae</taxon>
        <taxon>Heteroscleromorpha</taxon>
        <taxon>Haplosclerida</taxon>
        <taxon>Niphatidae</taxon>
        <taxon>Amphimedon</taxon>
    </lineage>
</organism>
<evidence type="ECO:0000313" key="2">
    <source>
        <dbReference type="EnsemblMetazoa" id="Aqu2.1.22128_001"/>
    </source>
</evidence>
<feature type="transmembrane region" description="Helical" evidence="1">
    <location>
        <begin position="212"/>
        <end position="231"/>
    </location>
</feature>
<name>A0A1X7U389_AMPQE</name>
<evidence type="ECO:0000256" key="1">
    <source>
        <dbReference type="SAM" id="Phobius"/>
    </source>
</evidence>
<dbReference type="InParanoid" id="A0A1X7U389"/>
<dbReference type="EnsemblMetazoa" id="Aqu2.1.22128_001">
    <property type="protein sequence ID" value="Aqu2.1.22128_001"/>
    <property type="gene ID" value="Aqu2.1.22128"/>
</dbReference>
<keyword evidence="1" id="KW-1133">Transmembrane helix</keyword>
<accession>A0A1X7U389</accession>
<reference evidence="2" key="1">
    <citation type="submission" date="2017-05" db="UniProtKB">
        <authorList>
            <consortium name="EnsemblMetazoa"/>
        </authorList>
    </citation>
    <scope>IDENTIFICATION</scope>
</reference>
<keyword evidence="1" id="KW-0812">Transmembrane</keyword>
<keyword evidence="1" id="KW-0472">Membrane</keyword>
<feature type="transmembrane region" description="Helical" evidence="1">
    <location>
        <begin position="310"/>
        <end position="340"/>
    </location>
</feature>
<dbReference type="AlphaFoldDB" id="A0A1X7U389"/>
<sequence>MNNKCYKDYNHTNRVQEQDQPLVDDDDWIADRMENPQKYNERHVPVKLDDLSVQYDPQDNTIAANYVSLLFLSPVLSAAAAGIYVSSSDGINNTSCWTGGVQTPCATLDLAIQGASARSTAVPRGGGGGGNESGISIYLLAGTYTATVLEQQLIIFVAYSDYNLLISSDTDYQTNDLFVSPCNVFNLDFTPFLGNYSLCIAPHMSPLGAISFWYVVGLYPLLLLLLLYVWITWYDKGYKCVVLVTRPFHCCMARFWSMTGIEPSFTHSIASIYILCFTQLAVTSFKILRFRFQYSDNEILFFFFYDAKKIYFGAIHVLASVFAILVLFIFILLPTLYVLFYPFK</sequence>
<feature type="transmembrane region" description="Helical" evidence="1">
    <location>
        <begin position="63"/>
        <end position="85"/>
    </location>
</feature>
<feature type="transmembrane region" description="Helical" evidence="1">
    <location>
        <begin position="265"/>
        <end position="289"/>
    </location>
</feature>
<proteinExistence type="predicted"/>